<dbReference type="GO" id="GO:0006913">
    <property type="term" value="P:nucleocytoplasmic transport"/>
    <property type="evidence" value="ECO:0007669"/>
    <property type="project" value="TreeGrafter"/>
</dbReference>
<protein>
    <submittedName>
        <fullName evidence="4">Uncharacterized protein</fullName>
    </submittedName>
</protein>
<dbReference type="Pfam" id="PF13516">
    <property type="entry name" value="LRR_6"/>
    <property type="match status" value="2"/>
</dbReference>
<keyword evidence="1" id="KW-0343">GTPase activation</keyword>
<organism evidence="4">
    <name type="scientific">Fibrocapsa japonica</name>
    <dbReference type="NCBI Taxonomy" id="94617"/>
    <lineage>
        <taxon>Eukaryota</taxon>
        <taxon>Sar</taxon>
        <taxon>Stramenopiles</taxon>
        <taxon>Ochrophyta</taxon>
        <taxon>Raphidophyceae</taxon>
        <taxon>Chattonellales</taxon>
        <taxon>Chattonellaceae</taxon>
        <taxon>Fibrocapsa</taxon>
    </lineage>
</organism>
<evidence type="ECO:0000313" key="4">
    <source>
        <dbReference type="EMBL" id="CAD9875326.1"/>
    </source>
</evidence>
<evidence type="ECO:0000256" key="1">
    <source>
        <dbReference type="ARBA" id="ARBA00022468"/>
    </source>
</evidence>
<dbReference type="PANTHER" id="PTHR24113:SF12">
    <property type="entry name" value="RAN GTPASE-ACTIVATING PROTEIN 1"/>
    <property type="match status" value="1"/>
</dbReference>
<dbReference type="GO" id="GO:0005829">
    <property type="term" value="C:cytosol"/>
    <property type="evidence" value="ECO:0007669"/>
    <property type="project" value="TreeGrafter"/>
</dbReference>
<proteinExistence type="predicted"/>
<evidence type="ECO:0000256" key="2">
    <source>
        <dbReference type="ARBA" id="ARBA00022614"/>
    </source>
</evidence>
<dbReference type="AlphaFoldDB" id="A0A7S2V734"/>
<gene>
    <name evidence="4" type="ORF">FJAP1339_LOCUS12276</name>
</gene>
<keyword evidence="3" id="KW-0677">Repeat</keyword>
<keyword evidence="2" id="KW-0433">Leucine-rich repeat</keyword>
<dbReference type="GO" id="GO:0048471">
    <property type="term" value="C:perinuclear region of cytoplasm"/>
    <property type="evidence" value="ECO:0007669"/>
    <property type="project" value="TreeGrafter"/>
</dbReference>
<dbReference type="GO" id="GO:0031267">
    <property type="term" value="F:small GTPase binding"/>
    <property type="evidence" value="ECO:0007669"/>
    <property type="project" value="TreeGrafter"/>
</dbReference>
<dbReference type="PANTHER" id="PTHR24113">
    <property type="entry name" value="RAN GTPASE-ACTIVATING PROTEIN 1"/>
    <property type="match status" value="1"/>
</dbReference>
<evidence type="ECO:0000256" key="3">
    <source>
        <dbReference type="ARBA" id="ARBA00022737"/>
    </source>
</evidence>
<dbReference type="InterPro" id="IPR027038">
    <property type="entry name" value="RanGap"/>
</dbReference>
<dbReference type="EMBL" id="HBHR01023883">
    <property type="protein sequence ID" value="CAD9875326.1"/>
    <property type="molecule type" value="Transcribed_RNA"/>
</dbReference>
<accession>A0A7S2V734</accession>
<dbReference type="GO" id="GO:0005096">
    <property type="term" value="F:GTPase activator activity"/>
    <property type="evidence" value="ECO:0007669"/>
    <property type="project" value="UniProtKB-KW"/>
</dbReference>
<reference evidence="4" key="1">
    <citation type="submission" date="2021-01" db="EMBL/GenBank/DDBJ databases">
        <authorList>
            <person name="Corre E."/>
            <person name="Pelletier E."/>
            <person name="Niang G."/>
            <person name="Scheremetjew M."/>
            <person name="Finn R."/>
            <person name="Kale V."/>
            <person name="Holt S."/>
            <person name="Cochrane G."/>
            <person name="Meng A."/>
            <person name="Brown T."/>
            <person name="Cohen L."/>
        </authorList>
    </citation>
    <scope>NUCLEOTIDE SEQUENCE</scope>
    <source>
        <strain evidence="4">CCMP1661</strain>
    </source>
</reference>
<dbReference type="Gene3D" id="3.80.10.10">
    <property type="entry name" value="Ribonuclease Inhibitor"/>
    <property type="match status" value="1"/>
</dbReference>
<dbReference type="InterPro" id="IPR001611">
    <property type="entry name" value="Leu-rich_rpt"/>
</dbReference>
<dbReference type="SUPFAM" id="SSF52047">
    <property type="entry name" value="RNI-like"/>
    <property type="match status" value="1"/>
</dbReference>
<dbReference type="GO" id="GO:0005634">
    <property type="term" value="C:nucleus"/>
    <property type="evidence" value="ECO:0007669"/>
    <property type="project" value="TreeGrafter"/>
</dbReference>
<sequence>MFAMVPSSAKLEQCVYVFDTDRIPSEGDLFSERDREYIKNHEDQVMPIYHSALINALATPEVVMLDLGAQSIESKHIPLLCKLLPSCISMTGLNLEENKIDDAGAIELAKALPLCQSLQRVILRTNEIEDAGALAIAHAVAQTSHINVVELPDNPITMDAQNEIVYNILSSANARRSISVDIGGDGSVSGSDSG</sequence>
<dbReference type="InterPro" id="IPR032675">
    <property type="entry name" value="LRR_dom_sf"/>
</dbReference>
<name>A0A7S2V734_9STRA</name>